<reference evidence="1 2" key="1">
    <citation type="submission" date="2020-02" db="EMBL/GenBank/DDBJ databases">
        <title>Aliifodinibius halophilus 2W32, complete genome.</title>
        <authorList>
            <person name="Li Y."/>
            <person name="Wu S."/>
        </authorList>
    </citation>
    <scope>NUCLEOTIDE SEQUENCE [LARGE SCALE GENOMIC DNA]</scope>
    <source>
        <strain evidence="1 2">2W32</strain>
    </source>
</reference>
<dbReference type="Gene3D" id="3.40.50.1820">
    <property type="entry name" value="alpha/beta hydrolase"/>
    <property type="match status" value="1"/>
</dbReference>
<proteinExistence type="predicted"/>
<dbReference type="Pfam" id="PF05990">
    <property type="entry name" value="DUF900"/>
    <property type="match status" value="1"/>
</dbReference>
<accession>A0A6M1T5C5</accession>
<dbReference type="Proteomes" id="UP000479132">
    <property type="component" value="Unassembled WGS sequence"/>
</dbReference>
<dbReference type="AlphaFoldDB" id="A0A6M1T5C5"/>
<dbReference type="SUPFAM" id="SSF53474">
    <property type="entry name" value="alpha/beta-Hydrolases"/>
    <property type="match status" value="1"/>
</dbReference>
<comment type="caution">
    <text evidence="1">The sequence shown here is derived from an EMBL/GenBank/DDBJ whole genome shotgun (WGS) entry which is preliminary data.</text>
</comment>
<keyword evidence="2" id="KW-1185">Reference proteome</keyword>
<dbReference type="GO" id="GO:0016787">
    <property type="term" value="F:hydrolase activity"/>
    <property type="evidence" value="ECO:0007669"/>
    <property type="project" value="UniProtKB-KW"/>
</dbReference>
<name>A0A6M1T5C5_9BACT</name>
<gene>
    <name evidence="1" type="ORF">G3569_13090</name>
</gene>
<organism evidence="1 2">
    <name type="scientific">Fodinibius halophilus</name>
    <dbReference type="NCBI Taxonomy" id="1736908"/>
    <lineage>
        <taxon>Bacteria</taxon>
        <taxon>Pseudomonadati</taxon>
        <taxon>Balneolota</taxon>
        <taxon>Balneolia</taxon>
        <taxon>Balneolales</taxon>
        <taxon>Balneolaceae</taxon>
        <taxon>Fodinibius</taxon>
    </lineage>
</organism>
<dbReference type="InterPro" id="IPR029058">
    <property type="entry name" value="AB_hydrolase_fold"/>
</dbReference>
<sequence>MFLISSRREFTNNREFSDTDMLRFVGGMQNQVLTTEEFFLSDISSKKILLIVHGFNTPFSYIVPEYLRMKEQYNEQLSNHYDYIVGYTWPSGGSEIDYFQAKKNTDTAANRLHSWICKLDRVECTIDIAGHSMAAMVGYKSLTKDAPIQVRNVFSFGAAIPKDLLSEEELLAQALGKVDHVYAFYNRKDHVLKYLFRFMEWEQALGYTGLQNYERLMGKGEKITAIDCTGMEINHTGYMRSEEITRFMEAVLEGHKRGPFIKLEKEKDMYADSSHLNRYMSIC</sequence>
<dbReference type="RefSeq" id="WP_165269867.1">
    <property type="nucleotide sequence ID" value="NZ_JAALLS010000018.1"/>
</dbReference>
<dbReference type="EMBL" id="JAALLS010000018">
    <property type="protein sequence ID" value="NGP89289.1"/>
    <property type="molecule type" value="Genomic_DNA"/>
</dbReference>
<keyword evidence="1" id="KW-0378">Hydrolase</keyword>
<evidence type="ECO:0000313" key="2">
    <source>
        <dbReference type="Proteomes" id="UP000479132"/>
    </source>
</evidence>
<dbReference type="InterPro" id="IPR010297">
    <property type="entry name" value="DUF900_hydrolase"/>
</dbReference>
<protein>
    <submittedName>
        <fullName evidence="1">Alpha/beta hydrolase</fullName>
    </submittedName>
</protein>
<evidence type="ECO:0000313" key="1">
    <source>
        <dbReference type="EMBL" id="NGP89289.1"/>
    </source>
</evidence>